<sequence length="271" mass="29772">MSYGEESEPLAIAHRGGALLAPENTLAAFAMSTALGLRYLESDIKLTADGHLVCFHDETLDRCTTGRGRLGDWSLRDLERRVRVGGTEPIPTLEEALVSFPDACFTVDLKDRAAIAPMARLLQRRDYAERVCVAGAWDGWLQMLASQAPHVRTALGWRSLVTLISASKAGVQPPASVVRGRFAHVPVHLGRLSIHSASLLRRAHRLGVRVVVWTVDDSARMHELLDMGVDGIITDRPDVLRSVMIGRGVWTPMGETSERSEHWGGRPADCR</sequence>
<dbReference type="PANTHER" id="PTHR43805:SF1">
    <property type="entry name" value="GP-PDE DOMAIN-CONTAINING PROTEIN"/>
    <property type="match status" value="1"/>
</dbReference>
<evidence type="ECO:0000313" key="4">
    <source>
        <dbReference type="Proteomes" id="UP000004474"/>
    </source>
</evidence>
<evidence type="ECO:0000259" key="1">
    <source>
        <dbReference type="PROSITE" id="PS51704"/>
    </source>
</evidence>
<dbReference type="PATRIC" id="fig|1210046.3.peg.1464"/>
<dbReference type="PROSITE" id="PS51704">
    <property type="entry name" value="GP_PDE"/>
    <property type="match status" value="1"/>
</dbReference>
<dbReference type="Proteomes" id="UP000288711">
    <property type="component" value="Unassembled WGS sequence"/>
</dbReference>
<dbReference type="RefSeq" id="WP_007926744.1">
    <property type="nucleotide sequence ID" value="NZ_ALWX01000029.1"/>
</dbReference>
<reference evidence="3" key="3">
    <citation type="submission" date="2017-11" db="EMBL/GenBank/DDBJ databases">
        <authorList>
            <person name="Seuylemezian A."/>
            <person name="Cooper K."/>
            <person name="Vaishampayan P."/>
        </authorList>
    </citation>
    <scope>NUCLEOTIDE SEQUENCE</scope>
    <source>
        <strain evidence="3">PVAS-1</strain>
    </source>
</reference>
<dbReference type="OrthoDB" id="5241788at2"/>
<gene>
    <name evidence="2" type="ORF">B277_07608</name>
    <name evidence="3" type="ORF">CWN80_15100</name>
</gene>
<reference evidence="2 4" key="2">
    <citation type="journal article" date="2012" name="J. Bacteriol.">
        <title>Genome Sequence of Janibacter hoylei MTCC8307, Isolated from the Stratospheric Air.</title>
        <authorList>
            <person name="Pawar S.P."/>
            <person name="Dhotre D.P."/>
            <person name="Shetty S.A."/>
            <person name="Chowdhury S.P."/>
            <person name="Chaudhari B.L."/>
            <person name="Shouche Y.S."/>
        </authorList>
    </citation>
    <scope>NUCLEOTIDE SEQUENCE [LARGE SCALE GENOMIC DNA]</scope>
    <source>
        <strain evidence="2 4">PVAS-1</strain>
    </source>
</reference>
<dbReference type="Pfam" id="PF03009">
    <property type="entry name" value="GDPD"/>
    <property type="match status" value="1"/>
</dbReference>
<evidence type="ECO:0000313" key="3">
    <source>
        <dbReference type="EMBL" id="RWU81261.1"/>
    </source>
</evidence>
<protein>
    <submittedName>
        <fullName evidence="3">Glycerophosphodiester phosphodiesterase</fullName>
    </submittedName>
    <submittedName>
        <fullName evidence="2">Glycerophosphoryl diester phosphodiesterase</fullName>
    </submittedName>
</protein>
<evidence type="ECO:0000313" key="2">
    <source>
        <dbReference type="EMBL" id="EKA61413.1"/>
    </source>
</evidence>
<accession>K1EQB0</accession>
<comment type="caution">
    <text evidence="2">The sequence shown here is derived from an EMBL/GenBank/DDBJ whole genome shotgun (WGS) entry which is preliminary data.</text>
</comment>
<dbReference type="InterPro" id="IPR030395">
    <property type="entry name" value="GP_PDE_dom"/>
</dbReference>
<dbReference type="InterPro" id="IPR017946">
    <property type="entry name" value="PLC-like_Pdiesterase_TIM-brl"/>
</dbReference>
<reference evidence="3 5" key="1">
    <citation type="journal article" date="2009" name="Int. J. Syst. Evol. Microbiol.">
        <title>Janibacter hoylei sp. nov., Bacillus isronensis sp. nov. and Bacillus aryabhattai sp. nov., isolated from cryotubes used for collecting air from the upper atmosphere.</title>
        <authorList>
            <person name="Shivaji S."/>
            <person name="Chaturvedi P."/>
            <person name="Begum Z."/>
            <person name="Pindi P.K."/>
            <person name="Manorama R."/>
            <person name="Padmanaban D.A."/>
            <person name="Shouche Y.S."/>
            <person name="Pawar S."/>
            <person name="Vaishampayan P."/>
            <person name="Dutt C.B."/>
            <person name="Datta G.N."/>
            <person name="Manchanda R.K."/>
            <person name="Rao U.R."/>
            <person name="Bhargava P.M."/>
            <person name="Narlikar J.V."/>
        </authorList>
    </citation>
    <scope>NUCLEOTIDE SEQUENCE [LARGE SCALE GENOMIC DNA]</scope>
    <source>
        <strain evidence="3 5">PVAS-1</strain>
    </source>
</reference>
<feature type="domain" description="GP-PDE" evidence="1">
    <location>
        <begin position="9"/>
        <end position="244"/>
    </location>
</feature>
<dbReference type="GO" id="GO:0006629">
    <property type="term" value="P:lipid metabolic process"/>
    <property type="evidence" value="ECO:0007669"/>
    <property type="project" value="InterPro"/>
</dbReference>
<dbReference type="SUPFAM" id="SSF51695">
    <property type="entry name" value="PLC-like phosphodiesterases"/>
    <property type="match status" value="1"/>
</dbReference>
<dbReference type="GO" id="GO:0008081">
    <property type="term" value="F:phosphoric diester hydrolase activity"/>
    <property type="evidence" value="ECO:0007669"/>
    <property type="project" value="InterPro"/>
</dbReference>
<name>K1EQB0_9MICO</name>
<dbReference type="EMBL" id="ALWX01000029">
    <property type="protein sequence ID" value="EKA61413.1"/>
    <property type="molecule type" value="Genomic_DNA"/>
</dbReference>
<dbReference type="eggNOG" id="COG0584">
    <property type="taxonomic scope" value="Bacteria"/>
</dbReference>
<dbReference type="AlphaFoldDB" id="K1EQB0"/>
<dbReference type="EMBL" id="PIPF01000019">
    <property type="protein sequence ID" value="RWU81261.1"/>
    <property type="molecule type" value="Genomic_DNA"/>
</dbReference>
<dbReference type="Gene3D" id="3.20.20.190">
    <property type="entry name" value="Phosphatidylinositol (PI) phosphodiesterase"/>
    <property type="match status" value="1"/>
</dbReference>
<proteinExistence type="predicted"/>
<keyword evidence="5" id="KW-1185">Reference proteome</keyword>
<dbReference type="STRING" id="1210046.B277_07608"/>
<organism evidence="2 4">
    <name type="scientific">Janibacter hoylei PVAS-1</name>
    <dbReference type="NCBI Taxonomy" id="1210046"/>
    <lineage>
        <taxon>Bacteria</taxon>
        <taxon>Bacillati</taxon>
        <taxon>Actinomycetota</taxon>
        <taxon>Actinomycetes</taxon>
        <taxon>Micrococcales</taxon>
        <taxon>Intrasporangiaceae</taxon>
        <taxon>Janibacter</taxon>
    </lineage>
</organism>
<dbReference type="PANTHER" id="PTHR43805">
    <property type="entry name" value="GLYCEROPHOSPHORYL DIESTER PHOSPHODIESTERASE"/>
    <property type="match status" value="1"/>
</dbReference>
<dbReference type="Proteomes" id="UP000004474">
    <property type="component" value="Unassembled WGS sequence"/>
</dbReference>
<evidence type="ECO:0000313" key="5">
    <source>
        <dbReference type="Proteomes" id="UP000288711"/>
    </source>
</evidence>